<protein>
    <recommendedName>
        <fullName evidence="3">Lipoprotein</fullName>
    </recommendedName>
</protein>
<proteinExistence type="predicted"/>
<organism evidence="1 2">
    <name type="scientific">Algoriella xinjiangensis</name>
    <dbReference type="NCBI Taxonomy" id="684065"/>
    <lineage>
        <taxon>Bacteria</taxon>
        <taxon>Pseudomonadati</taxon>
        <taxon>Bacteroidota</taxon>
        <taxon>Flavobacteriia</taxon>
        <taxon>Flavobacteriales</taxon>
        <taxon>Weeksellaceae</taxon>
        <taxon>Algoriella</taxon>
    </lineage>
</organism>
<keyword evidence="2" id="KW-1185">Reference proteome</keyword>
<dbReference type="OrthoDB" id="1263561at2"/>
<sequence length="153" mass="17464">MNKYIVKLLLFSTILLLFIGCSKHISPNSSNLHMINSSSQQIIVSVEGIGNNEGEAIYNGELKMIKTLLFQGIPDTNYSLPLINESEENVMNNNPFYFERFYTDKYKNFIVSNQVLSNTKSKGVHVLRMEIVVNTSALRRDLEQNNVIRKFGL</sequence>
<dbReference type="RefSeq" id="WP_092906918.1">
    <property type="nucleotide sequence ID" value="NZ_FOUZ01000004.1"/>
</dbReference>
<reference evidence="2" key="1">
    <citation type="submission" date="2016-10" db="EMBL/GenBank/DDBJ databases">
        <authorList>
            <person name="Varghese N."/>
            <person name="Submissions S."/>
        </authorList>
    </citation>
    <scope>NUCLEOTIDE SEQUENCE [LARGE SCALE GENOMIC DNA]</scope>
    <source>
        <strain evidence="2">XJ109</strain>
    </source>
</reference>
<dbReference type="PROSITE" id="PS51257">
    <property type="entry name" value="PROKAR_LIPOPROTEIN"/>
    <property type="match status" value="1"/>
</dbReference>
<evidence type="ECO:0000313" key="1">
    <source>
        <dbReference type="EMBL" id="SFM90132.1"/>
    </source>
</evidence>
<name>A0A1I4UMC0_9FLAO</name>
<gene>
    <name evidence="1" type="ORF">SAMN05421738_10414</name>
</gene>
<accession>A0A1I4UMC0</accession>
<dbReference type="EMBL" id="FOUZ01000004">
    <property type="protein sequence ID" value="SFM90132.1"/>
    <property type="molecule type" value="Genomic_DNA"/>
</dbReference>
<evidence type="ECO:0008006" key="3">
    <source>
        <dbReference type="Google" id="ProtNLM"/>
    </source>
</evidence>
<dbReference type="AlphaFoldDB" id="A0A1I4UMC0"/>
<dbReference type="STRING" id="684065.SAMN05421738_10414"/>
<dbReference type="Proteomes" id="UP000199149">
    <property type="component" value="Unassembled WGS sequence"/>
</dbReference>
<evidence type="ECO:0000313" key="2">
    <source>
        <dbReference type="Proteomes" id="UP000199149"/>
    </source>
</evidence>